<dbReference type="Proteomes" id="UP001141327">
    <property type="component" value="Unassembled WGS sequence"/>
</dbReference>
<name>A0ABQ8U497_9EUKA</name>
<keyword evidence="2" id="KW-1185">Reference proteome</keyword>
<dbReference type="EMBL" id="JAPMOS010000179">
    <property type="protein sequence ID" value="KAJ4454165.1"/>
    <property type="molecule type" value="Genomic_DNA"/>
</dbReference>
<reference evidence="1" key="1">
    <citation type="journal article" date="2022" name="bioRxiv">
        <title>Genomics of Preaxostyla Flagellates Illuminates Evolutionary Transitions and the Path Towards Mitochondrial Loss.</title>
        <authorList>
            <person name="Novak L.V.F."/>
            <person name="Treitli S.C."/>
            <person name="Pyrih J."/>
            <person name="Halakuc P."/>
            <person name="Pipaliya S.V."/>
            <person name="Vacek V."/>
            <person name="Brzon O."/>
            <person name="Soukal P."/>
            <person name="Eme L."/>
            <person name="Dacks J.B."/>
            <person name="Karnkowska A."/>
            <person name="Elias M."/>
            <person name="Hampl V."/>
        </authorList>
    </citation>
    <scope>NUCLEOTIDE SEQUENCE</scope>
    <source>
        <strain evidence="1">RCP-MX</strain>
    </source>
</reference>
<evidence type="ECO:0000313" key="2">
    <source>
        <dbReference type="Proteomes" id="UP001141327"/>
    </source>
</evidence>
<organism evidence="1 2">
    <name type="scientific">Paratrimastix pyriformis</name>
    <dbReference type="NCBI Taxonomy" id="342808"/>
    <lineage>
        <taxon>Eukaryota</taxon>
        <taxon>Metamonada</taxon>
        <taxon>Preaxostyla</taxon>
        <taxon>Paratrimastigidae</taxon>
        <taxon>Paratrimastix</taxon>
    </lineage>
</organism>
<accession>A0ABQ8U497</accession>
<comment type="caution">
    <text evidence="1">The sequence shown here is derived from an EMBL/GenBank/DDBJ whole genome shotgun (WGS) entry which is preliminary data.</text>
</comment>
<protein>
    <submittedName>
        <fullName evidence="1">Uncharacterized protein</fullName>
    </submittedName>
</protein>
<gene>
    <name evidence="1" type="ORF">PAPYR_11186</name>
</gene>
<sequence length="99" mass="11591">MAGARRVLQDGRIHQWAIRYTTTSGVKINSKPRHKGMETRRLKSIFSPSWLRVRATWRECAYEFVQWICSANSRSDRRWSDTRPSAVFICDVIFAMQGL</sequence>
<proteinExistence type="predicted"/>
<evidence type="ECO:0000313" key="1">
    <source>
        <dbReference type="EMBL" id="KAJ4454165.1"/>
    </source>
</evidence>